<name>A0A9Q1FM70_SYNKA</name>
<dbReference type="Pfam" id="PF13424">
    <property type="entry name" value="TPR_12"/>
    <property type="match status" value="1"/>
</dbReference>
<comment type="similarity">
    <text evidence="3">Belongs to the IFIT family.</text>
</comment>
<comment type="caution">
    <text evidence="6">The sequence shown here is derived from an EMBL/GenBank/DDBJ whole genome shotgun (WGS) entry which is preliminary data.</text>
</comment>
<gene>
    <name evidence="6" type="ORF">SKAU_G00180440</name>
</gene>
<evidence type="ECO:0000256" key="3">
    <source>
        <dbReference type="ARBA" id="ARBA00038336"/>
    </source>
</evidence>
<evidence type="ECO:0000256" key="2">
    <source>
        <dbReference type="ARBA" id="ARBA00022803"/>
    </source>
</evidence>
<evidence type="ECO:0000313" key="7">
    <source>
        <dbReference type="Proteomes" id="UP001152622"/>
    </source>
</evidence>
<organism evidence="6 7">
    <name type="scientific">Synaphobranchus kaupii</name>
    <name type="common">Kaup's arrowtooth eel</name>
    <dbReference type="NCBI Taxonomy" id="118154"/>
    <lineage>
        <taxon>Eukaryota</taxon>
        <taxon>Metazoa</taxon>
        <taxon>Chordata</taxon>
        <taxon>Craniata</taxon>
        <taxon>Vertebrata</taxon>
        <taxon>Euteleostomi</taxon>
        <taxon>Actinopterygii</taxon>
        <taxon>Neopterygii</taxon>
        <taxon>Teleostei</taxon>
        <taxon>Anguilliformes</taxon>
        <taxon>Synaphobranchidae</taxon>
        <taxon>Synaphobranchus</taxon>
    </lineage>
</organism>
<feature type="repeat" description="TPR" evidence="4">
    <location>
        <begin position="322"/>
        <end position="355"/>
    </location>
</feature>
<dbReference type="Proteomes" id="UP001152622">
    <property type="component" value="Chromosome 5"/>
</dbReference>
<sequence>MKERTNNEEGEWGEGLAMAKGQRRRRRRRRRRMVKQEHSRVNGRRMVMDWKRGWRGFKGRTGKQAGGAGSGEENENLRSDLEKLECHFTWGLTAKDADLNFLEVKFREVVSLPEDSLPQEINLKGRTYNHLAYVKHLQGCNQEALGYLGKAVEENADNAKSCIVTYGNLAWVHHLMGDNREAETYLRRLEEINESFPTPPPAALHREVFGEKAWSLLKFSKNHYEEAKECFYEALQREPDDKEWNMGYAFSLFRWDGWRIMTGEQIPLSTSRSVKQLERALELDPDNGVIMVYLALVFQNNGKKLEAWKHMRKALEVSPNNLSVVLKVGKFLRKVENYDMALHALEKMLTIAPDSARLHHEIANNYRWKSFRGKGQIRDREMILRFISHKEEEVRLNPSYFYPQLELAMRYAEVQDVERAEGMFQEMFARHDLKPADRQALHRMYGDFQRNHMCSMRTAVTHYMEGMKLQNISTDWKMCRKRLLKITLMRRRKTSMHYEIEEFLSSFQRNSFYD</sequence>
<dbReference type="Pfam" id="PF13181">
    <property type="entry name" value="TPR_8"/>
    <property type="match status" value="1"/>
</dbReference>
<dbReference type="AlphaFoldDB" id="A0A9Q1FM70"/>
<dbReference type="InterPro" id="IPR011990">
    <property type="entry name" value="TPR-like_helical_dom_sf"/>
</dbReference>
<reference evidence="6" key="1">
    <citation type="journal article" date="2023" name="Science">
        <title>Genome structures resolve the early diversification of teleost fishes.</title>
        <authorList>
            <person name="Parey E."/>
            <person name="Louis A."/>
            <person name="Montfort J."/>
            <person name="Bouchez O."/>
            <person name="Roques C."/>
            <person name="Iampietro C."/>
            <person name="Lluch J."/>
            <person name="Castinel A."/>
            <person name="Donnadieu C."/>
            <person name="Desvignes T."/>
            <person name="Floi Bucao C."/>
            <person name="Jouanno E."/>
            <person name="Wen M."/>
            <person name="Mejri S."/>
            <person name="Dirks R."/>
            <person name="Jansen H."/>
            <person name="Henkel C."/>
            <person name="Chen W.J."/>
            <person name="Zahm M."/>
            <person name="Cabau C."/>
            <person name="Klopp C."/>
            <person name="Thompson A.W."/>
            <person name="Robinson-Rechavi M."/>
            <person name="Braasch I."/>
            <person name="Lecointre G."/>
            <person name="Bobe J."/>
            <person name="Postlethwait J.H."/>
            <person name="Berthelot C."/>
            <person name="Roest Crollius H."/>
            <person name="Guiguen Y."/>
        </authorList>
    </citation>
    <scope>NUCLEOTIDE SEQUENCE</scope>
    <source>
        <strain evidence="6">WJC10195</strain>
    </source>
</reference>
<keyword evidence="2 4" id="KW-0802">TPR repeat</keyword>
<dbReference type="SMART" id="SM00028">
    <property type="entry name" value="TPR"/>
    <property type="match status" value="5"/>
</dbReference>
<dbReference type="SUPFAM" id="SSF48452">
    <property type="entry name" value="TPR-like"/>
    <property type="match status" value="2"/>
</dbReference>
<dbReference type="Gene3D" id="1.25.40.10">
    <property type="entry name" value="Tetratricopeptide repeat domain"/>
    <property type="match status" value="3"/>
</dbReference>
<dbReference type="OrthoDB" id="10043504at2759"/>
<accession>A0A9Q1FM70</accession>
<feature type="compositionally biased region" description="Basic residues" evidence="5">
    <location>
        <begin position="21"/>
        <end position="33"/>
    </location>
</feature>
<proteinExistence type="inferred from homology"/>
<dbReference type="PANTHER" id="PTHR10271">
    <property type="entry name" value="INTERFERON-INDUCED PROTEIN WITH TETRATRICOPEPTIDE REPEATS"/>
    <property type="match status" value="1"/>
</dbReference>
<feature type="repeat" description="TPR" evidence="4">
    <location>
        <begin position="288"/>
        <end position="321"/>
    </location>
</feature>
<evidence type="ECO:0000256" key="5">
    <source>
        <dbReference type="SAM" id="MobiDB-lite"/>
    </source>
</evidence>
<dbReference type="GO" id="GO:0051607">
    <property type="term" value="P:defense response to virus"/>
    <property type="evidence" value="ECO:0007669"/>
    <property type="project" value="TreeGrafter"/>
</dbReference>
<protein>
    <submittedName>
        <fullName evidence="6">Uncharacterized protein</fullName>
    </submittedName>
</protein>
<dbReference type="PROSITE" id="PS50005">
    <property type="entry name" value="TPR"/>
    <property type="match status" value="2"/>
</dbReference>
<keyword evidence="1" id="KW-0677">Repeat</keyword>
<dbReference type="InterPro" id="IPR019734">
    <property type="entry name" value="TPR_rpt"/>
</dbReference>
<dbReference type="FunFam" id="1.25.40.10:FF:000032">
    <property type="entry name" value="Interferon-induced protein with tetratricopeptide repeats 5"/>
    <property type="match status" value="1"/>
</dbReference>
<evidence type="ECO:0000256" key="1">
    <source>
        <dbReference type="ARBA" id="ARBA00022737"/>
    </source>
</evidence>
<dbReference type="PANTHER" id="PTHR10271:SF25">
    <property type="entry name" value="INTERFERON-INDUCED PROTEIN WITH TETRATRICOPEPTIDE REPEATS 8"/>
    <property type="match status" value="1"/>
</dbReference>
<feature type="region of interest" description="Disordered" evidence="5">
    <location>
        <begin position="1"/>
        <end position="42"/>
    </location>
</feature>
<keyword evidence="7" id="KW-1185">Reference proteome</keyword>
<dbReference type="GO" id="GO:0005829">
    <property type="term" value="C:cytosol"/>
    <property type="evidence" value="ECO:0007669"/>
    <property type="project" value="TreeGrafter"/>
</dbReference>
<evidence type="ECO:0000256" key="4">
    <source>
        <dbReference type="PROSITE-ProRule" id="PRU00339"/>
    </source>
</evidence>
<dbReference type="EMBL" id="JAINUF010000005">
    <property type="protein sequence ID" value="KAJ8361519.1"/>
    <property type="molecule type" value="Genomic_DNA"/>
</dbReference>
<evidence type="ECO:0000313" key="6">
    <source>
        <dbReference type="EMBL" id="KAJ8361519.1"/>
    </source>
</evidence>